<dbReference type="EMBL" id="MTYI01000119">
    <property type="protein sequence ID" value="PNP51731.1"/>
    <property type="molecule type" value="Genomic_DNA"/>
</dbReference>
<protein>
    <submittedName>
        <fullName evidence="2">Uncharacterized protein</fullName>
    </submittedName>
</protein>
<gene>
    <name evidence="2" type="ORF">THARTR1_07728</name>
</gene>
<proteinExistence type="predicted"/>
<name>A0A2K0U1V8_TRIHA</name>
<feature type="region of interest" description="Disordered" evidence="1">
    <location>
        <begin position="1"/>
        <end position="98"/>
    </location>
</feature>
<evidence type="ECO:0000313" key="2">
    <source>
        <dbReference type="EMBL" id="PNP51731.1"/>
    </source>
</evidence>
<organism evidence="2 3">
    <name type="scientific">Trichoderma harzianum</name>
    <name type="common">Hypocrea lixii</name>
    <dbReference type="NCBI Taxonomy" id="5544"/>
    <lineage>
        <taxon>Eukaryota</taxon>
        <taxon>Fungi</taxon>
        <taxon>Dikarya</taxon>
        <taxon>Ascomycota</taxon>
        <taxon>Pezizomycotina</taxon>
        <taxon>Sordariomycetes</taxon>
        <taxon>Hypocreomycetidae</taxon>
        <taxon>Hypocreales</taxon>
        <taxon>Hypocreaceae</taxon>
        <taxon>Trichoderma</taxon>
    </lineage>
</organism>
<accession>A0A2K0U1V8</accession>
<sequence>MAKTNEANKEQIERFRDGVKERQAREPIQIMDEDGSDSEDLVEDKDAELDNEKQSETAFEEEPNGAAGEGLGGGAAKLDNQEGNMDIDAPPSNQQVGE</sequence>
<evidence type="ECO:0000256" key="1">
    <source>
        <dbReference type="SAM" id="MobiDB-lite"/>
    </source>
</evidence>
<comment type="caution">
    <text evidence="2">The sequence shown here is derived from an EMBL/GenBank/DDBJ whole genome shotgun (WGS) entry which is preliminary data.</text>
</comment>
<dbReference type="Proteomes" id="UP000236290">
    <property type="component" value="Unassembled WGS sequence"/>
</dbReference>
<dbReference type="AlphaFoldDB" id="A0A2K0U1V8"/>
<feature type="compositionally biased region" description="Acidic residues" evidence="1">
    <location>
        <begin position="31"/>
        <end position="47"/>
    </location>
</feature>
<evidence type="ECO:0000313" key="3">
    <source>
        <dbReference type="Proteomes" id="UP000236290"/>
    </source>
</evidence>
<reference evidence="2 3" key="1">
    <citation type="submission" date="2017-02" db="EMBL/GenBank/DDBJ databases">
        <title>Genomes of Trichoderma spp. with biocontrol activity.</title>
        <authorList>
            <person name="Gardiner D."/>
            <person name="Kazan K."/>
            <person name="Vos C."/>
            <person name="Harvey P."/>
        </authorList>
    </citation>
    <scope>NUCLEOTIDE SEQUENCE [LARGE SCALE GENOMIC DNA]</scope>
    <source>
        <strain evidence="2 3">Tr1</strain>
    </source>
</reference>
<feature type="compositionally biased region" description="Basic and acidic residues" evidence="1">
    <location>
        <begin position="1"/>
        <end position="25"/>
    </location>
</feature>